<feature type="domain" description="Glycosyltransferase 2-like" evidence="8">
    <location>
        <begin position="147"/>
        <end position="336"/>
    </location>
</feature>
<evidence type="ECO:0000256" key="5">
    <source>
        <dbReference type="ARBA" id="ARBA00022989"/>
    </source>
</evidence>
<dbReference type="Pfam" id="PF13632">
    <property type="entry name" value="Glyco_trans_2_3"/>
    <property type="match status" value="1"/>
</dbReference>
<feature type="transmembrane region" description="Helical" evidence="7">
    <location>
        <begin position="385"/>
        <end position="406"/>
    </location>
</feature>
<feature type="transmembrane region" description="Helical" evidence="7">
    <location>
        <begin position="347"/>
        <end position="365"/>
    </location>
</feature>
<keyword evidence="3" id="KW-0808">Transferase</keyword>
<keyword evidence="5 7" id="KW-1133">Transmembrane helix</keyword>
<accession>A0A2R7Y7U6</accession>
<evidence type="ECO:0000313" key="10">
    <source>
        <dbReference type="Proteomes" id="UP000244093"/>
    </source>
</evidence>
<evidence type="ECO:0000256" key="3">
    <source>
        <dbReference type="ARBA" id="ARBA00022679"/>
    </source>
</evidence>
<organism evidence="9 10">
    <name type="scientific">Zestosphaera tikiterensis</name>
    <dbReference type="NCBI Taxonomy" id="1973259"/>
    <lineage>
        <taxon>Archaea</taxon>
        <taxon>Thermoproteota</taxon>
        <taxon>Thermoprotei</taxon>
        <taxon>Desulfurococcales</taxon>
        <taxon>Desulfurococcaceae</taxon>
        <taxon>Zestosphaera</taxon>
    </lineage>
</organism>
<evidence type="ECO:0000256" key="6">
    <source>
        <dbReference type="ARBA" id="ARBA00023136"/>
    </source>
</evidence>
<dbReference type="AlphaFoldDB" id="A0A2R7Y7U6"/>
<dbReference type="InterPro" id="IPR029044">
    <property type="entry name" value="Nucleotide-diphossugar_trans"/>
</dbReference>
<dbReference type="PANTHER" id="PTHR43867:SF2">
    <property type="entry name" value="CELLULOSE SYNTHASE CATALYTIC SUBUNIT A [UDP-FORMING]"/>
    <property type="match status" value="1"/>
</dbReference>
<name>A0A2R7Y7U6_9CREN</name>
<dbReference type="InterPro" id="IPR050321">
    <property type="entry name" value="Glycosyltr_2/OpgH_subfam"/>
</dbReference>
<evidence type="ECO:0000256" key="7">
    <source>
        <dbReference type="SAM" id="Phobius"/>
    </source>
</evidence>
<comment type="subcellular location">
    <subcellularLocation>
        <location evidence="1">Membrane</location>
        <topology evidence="1">Multi-pass membrane protein</topology>
    </subcellularLocation>
</comment>
<feature type="transmembrane region" description="Helical" evidence="7">
    <location>
        <begin position="311"/>
        <end position="335"/>
    </location>
</feature>
<reference evidence="9 10" key="1">
    <citation type="journal article" date="2018" name="Syst. Appl. Microbiol.">
        <title>A new symbiotic nanoarchaeote (Candidatus Nanoclepta minutus) and its host (Zestosphaera tikiterensis gen. nov., sp. nov.) from a New Zealand hot spring.</title>
        <authorList>
            <person name="St John E."/>
            <person name="Liu Y."/>
            <person name="Podar M."/>
            <person name="Stott M.B."/>
            <person name="Meneghin J."/>
            <person name="Chen Z."/>
            <person name="Lagutin K."/>
            <person name="Mitchell K."/>
            <person name="Reysenbach A.L."/>
        </authorList>
    </citation>
    <scope>NUCLEOTIDE SEQUENCE [LARGE SCALE GENOMIC DNA]</scope>
    <source>
        <strain evidence="9">NZ3</strain>
    </source>
</reference>
<comment type="caution">
    <text evidence="9">The sequence shown here is derived from an EMBL/GenBank/DDBJ whole genome shotgun (WGS) entry which is preliminary data.</text>
</comment>
<dbReference type="SUPFAM" id="SSF53448">
    <property type="entry name" value="Nucleotide-diphospho-sugar transferases"/>
    <property type="match status" value="1"/>
</dbReference>
<dbReference type="PANTHER" id="PTHR43867">
    <property type="entry name" value="CELLULOSE SYNTHASE CATALYTIC SUBUNIT A [UDP-FORMING]"/>
    <property type="match status" value="1"/>
</dbReference>
<sequence length="474" mass="52749">MDVTYLLRVAAYALIFGPGIAVMLTHSLIYLTSRARHNALREVGVDVSRKAIDGLTVLIPIKGEPEEVVLELVENVASAVRGLSRDYEVMIVSDDPYDEIINVKDRVEGLARKLGLKNFNFIIRTEGAKGRSGALSWGVLKARYEAVLIIDVDTRLETGALDKVVKCLELGYDFCVCRWVGYTYRKTKLGVVLSKSMKYVVDVLYEGRSRLGLPIYPLGSGTAFKKEVLLKVGLWDPNVVQDDMHIGTKLFKVGTTSAFLNDALIKVSVPSSFNAFRIQQGRWAYGAMEALRKGYRNILSSKYGFKVKLELMLFLCQYVPLTTIALSTLLIPLLTLSLRTDFLKPDLLTASFFTIPLALYGFSMYSSTKDLSAGRLRALRSLGSAAAFTAAISFTTLIYTLMGLTTNKFKYVVTPKGSKESVKSNFTFELIILTYLTIVGFVSVFYGYIYTGLWLWVLALGLLYTIINAEKIVK</sequence>
<evidence type="ECO:0000313" key="9">
    <source>
        <dbReference type="EMBL" id="PUA33598.1"/>
    </source>
</evidence>
<protein>
    <recommendedName>
        <fullName evidence="8">Glycosyltransferase 2-like domain-containing protein</fullName>
    </recommendedName>
</protein>
<feature type="transmembrane region" description="Helical" evidence="7">
    <location>
        <begin position="426"/>
        <end position="446"/>
    </location>
</feature>
<dbReference type="GO" id="GO:0016757">
    <property type="term" value="F:glycosyltransferase activity"/>
    <property type="evidence" value="ECO:0007669"/>
    <property type="project" value="UniProtKB-KW"/>
</dbReference>
<dbReference type="GO" id="GO:0016020">
    <property type="term" value="C:membrane"/>
    <property type="evidence" value="ECO:0007669"/>
    <property type="project" value="UniProtKB-SubCell"/>
</dbReference>
<feature type="transmembrane region" description="Helical" evidence="7">
    <location>
        <begin position="6"/>
        <end position="31"/>
    </location>
</feature>
<dbReference type="EMBL" id="NBVN01000002">
    <property type="protein sequence ID" value="PUA33598.1"/>
    <property type="molecule type" value="Genomic_DNA"/>
</dbReference>
<evidence type="ECO:0000256" key="2">
    <source>
        <dbReference type="ARBA" id="ARBA00022676"/>
    </source>
</evidence>
<dbReference type="Gene3D" id="3.90.550.10">
    <property type="entry name" value="Spore Coat Polysaccharide Biosynthesis Protein SpsA, Chain A"/>
    <property type="match status" value="1"/>
</dbReference>
<proteinExistence type="predicted"/>
<keyword evidence="2" id="KW-0328">Glycosyltransferase</keyword>
<evidence type="ECO:0000256" key="1">
    <source>
        <dbReference type="ARBA" id="ARBA00004141"/>
    </source>
</evidence>
<evidence type="ECO:0000259" key="8">
    <source>
        <dbReference type="Pfam" id="PF13632"/>
    </source>
</evidence>
<gene>
    <name evidence="9" type="ORF">B7O98_04055</name>
</gene>
<dbReference type="Proteomes" id="UP000244093">
    <property type="component" value="Unassembled WGS sequence"/>
</dbReference>
<evidence type="ECO:0000256" key="4">
    <source>
        <dbReference type="ARBA" id="ARBA00022692"/>
    </source>
</evidence>
<keyword evidence="6 7" id="KW-0472">Membrane</keyword>
<dbReference type="InterPro" id="IPR001173">
    <property type="entry name" value="Glyco_trans_2-like"/>
</dbReference>
<keyword evidence="4 7" id="KW-0812">Transmembrane</keyword>